<comment type="similarity">
    <text evidence="1 6">Belongs to the OSBP family.</text>
</comment>
<name>A0A8J8NYV1_HALGN</name>
<feature type="compositionally biased region" description="Polar residues" evidence="8">
    <location>
        <begin position="342"/>
        <end position="360"/>
    </location>
</feature>
<keyword evidence="7" id="KW-0175">Coiled coil</keyword>
<keyword evidence="5" id="KW-0446">Lipid-binding</keyword>
<dbReference type="InterPro" id="IPR011993">
    <property type="entry name" value="PH-like_dom_sf"/>
</dbReference>
<evidence type="ECO:0000256" key="2">
    <source>
        <dbReference type="ARBA" id="ARBA00022448"/>
    </source>
</evidence>
<evidence type="ECO:0000256" key="7">
    <source>
        <dbReference type="SAM" id="Coils"/>
    </source>
</evidence>
<gene>
    <name evidence="10" type="ORF">FGO68_gene7133</name>
</gene>
<dbReference type="InterPro" id="IPR001849">
    <property type="entry name" value="PH_domain"/>
</dbReference>
<dbReference type="InterPro" id="IPR000648">
    <property type="entry name" value="Oxysterol-bd"/>
</dbReference>
<dbReference type="PANTHER" id="PTHR10972:SF205">
    <property type="entry name" value="OXYSTEROL-BINDING PROTEIN 1"/>
    <property type="match status" value="1"/>
</dbReference>
<feature type="region of interest" description="Disordered" evidence="8">
    <location>
        <begin position="305"/>
        <end position="360"/>
    </location>
</feature>
<dbReference type="GO" id="GO:0005829">
    <property type="term" value="C:cytosol"/>
    <property type="evidence" value="ECO:0007669"/>
    <property type="project" value="TreeGrafter"/>
</dbReference>
<dbReference type="GO" id="GO:0016020">
    <property type="term" value="C:membrane"/>
    <property type="evidence" value="ECO:0007669"/>
    <property type="project" value="TreeGrafter"/>
</dbReference>
<protein>
    <recommendedName>
        <fullName evidence="9">PH domain-containing protein</fullName>
    </recommendedName>
</protein>
<proteinExistence type="inferred from homology"/>
<dbReference type="InterPro" id="IPR018494">
    <property type="entry name" value="Oxysterol-bd_CS"/>
</dbReference>
<dbReference type="Gene3D" id="2.30.29.30">
    <property type="entry name" value="Pleckstrin-homology domain (PH domain)/Phosphotyrosine-binding domain (PTB)"/>
    <property type="match status" value="1"/>
</dbReference>
<sequence>MSQRKIVNKKGLYLKYFDSLSRQELYCLSLTISYQSLARQSMEGYLEKKEGFFGGFVTYFFILHEDTLLQLEKPGGKPVGSIHMRIAKILPSPDKKDKLQILIHNGTTEIILRAKTIKEMVDWTNGLLNAQRQCNEGRYDQFKPKISGSGKINSPNKSEDSRGSIVDPFSAHGIDRYSSASVNKPDFNATASIAGLTTNWVDRLNMRFFSKVFSQDSALCMKMGQLCEIEAQLQEVISLLVPEANRTGNPLIKNYANQVADITENLKDKMTECFGEIEDTRREMYRVAKQMVKLKDSLINQRHSTATNQHAQPAQRQTFNEMSPPGKDIPAQSMRTIGASPLKSNNHLEPNGLYSSPQPSNGAPLLANGYNAAAYNTNQVAVALNFNGQHDNLSLLQQPQLLQPNYRVQQAVNGQNSHLFEEVKIESVQLQQQKVTVFQPERPLAQGLMMYVGFGGIPISYTMNMRNQLPYLVPENQSFSIWSILKSAIGKDLSRITMPIWLNEPISMLQKIAEVTKSVHIMDKAMATADDCKRLGMITIFMVSQYAEVIDRTRKPFNPLLGETYEIIQPNFRMISEQVSHHPPVSAYFMEGKGWNLSGDTVVNNFFRGGSIEFRAVGLLHIKLTDTNEEITIKRPDNSANNLIMGKVYVDVHGTMEVTNVTKNIKVELICHRQGWLGKNANKIEGKVLDSQGIPRFEISGKWNESMFIKDLSTGKEEIVFQADPKPPNHMRMYGFSAYACNLNYINDEMRKSLPPTDCRRRPDQRLMEEGDMDRAAEEKHRLEEKQRAVRKEREHAGIEHRARYFSQTIDPHSGENMYVFNNLYWDLRKKQDYAGLPDLY</sequence>
<dbReference type="FunFam" id="2.40.160.120:FF:000001">
    <property type="entry name" value="Oxysterol-binding protein"/>
    <property type="match status" value="1"/>
</dbReference>
<dbReference type="GO" id="GO:0120009">
    <property type="term" value="P:intermembrane lipid transfer"/>
    <property type="evidence" value="ECO:0007669"/>
    <property type="project" value="UniProtKB-ARBA"/>
</dbReference>
<dbReference type="PROSITE" id="PS50003">
    <property type="entry name" value="PH_DOMAIN"/>
    <property type="match status" value="1"/>
</dbReference>
<evidence type="ECO:0000256" key="1">
    <source>
        <dbReference type="ARBA" id="ARBA00008842"/>
    </source>
</evidence>
<evidence type="ECO:0000256" key="4">
    <source>
        <dbReference type="ARBA" id="ARBA00023055"/>
    </source>
</evidence>
<dbReference type="InterPro" id="IPR037239">
    <property type="entry name" value="OSBP_sf"/>
</dbReference>
<feature type="coiled-coil region" evidence="7">
    <location>
        <begin position="766"/>
        <end position="796"/>
    </location>
</feature>
<dbReference type="Pfam" id="PF00169">
    <property type="entry name" value="PH"/>
    <property type="match status" value="1"/>
</dbReference>
<dbReference type="PANTHER" id="PTHR10972">
    <property type="entry name" value="OXYSTEROL-BINDING PROTEIN-RELATED"/>
    <property type="match status" value="1"/>
</dbReference>
<reference evidence="10" key="1">
    <citation type="submission" date="2019-06" db="EMBL/GenBank/DDBJ databases">
        <authorList>
            <person name="Zheng W."/>
        </authorList>
    </citation>
    <scope>NUCLEOTIDE SEQUENCE</scope>
    <source>
        <strain evidence="10">QDHG01</strain>
    </source>
</reference>
<accession>A0A8J8NYV1</accession>
<dbReference type="PROSITE" id="PS01013">
    <property type="entry name" value="OSBP"/>
    <property type="match status" value="1"/>
</dbReference>
<dbReference type="Pfam" id="PF01237">
    <property type="entry name" value="Oxysterol_BP"/>
    <property type="match status" value="1"/>
</dbReference>
<dbReference type="OrthoDB" id="309527at2759"/>
<dbReference type="SUPFAM" id="SSF50729">
    <property type="entry name" value="PH domain-like"/>
    <property type="match status" value="1"/>
</dbReference>
<keyword evidence="2" id="KW-0813">Transport</keyword>
<comment type="caution">
    <text evidence="10">The sequence shown here is derived from an EMBL/GenBank/DDBJ whole genome shotgun (WGS) entry which is preliminary data.</text>
</comment>
<keyword evidence="4" id="KW-0445">Lipid transport</keyword>
<evidence type="ECO:0000313" key="10">
    <source>
        <dbReference type="EMBL" id="TNV83922.1"/>
    </source>
</evidence>
<feature type="domain" description="PH" evidence="9">
    <location>
        <begin position="39"/>
        <end position="132"/>
    </location>
</feature>
<evidence type="ECO:0000256" key="6">
    <source>
        <dbReference type="RuleBase" id="RU003844"/>
    </source>
</evidence>
<dbReference type="Proteomes" id="UP000785679">
    <property type="component" value="Unassembled WGS sequence"/>
</dbReference>
<evidence type="ECO:0000256" key="5">
    <source>
        <dbReference type="ARBA" id="ARBA00023121"/>
    </source>
</evidence>
<evidence type="ECO:0000256" key="3">
    <source>
        <dbReference type="ARBA" id="ARBA00022553"/>
    </source>
</evidence>
<keyword evidence="11" id="KW-1185">Reference proteome</keyword>
<keyword evidence="3" id="KW-0597">Phosphoprotein</keyword>
<dbReference type="GO" id="GO:0032934">
    <property type="term" value="F:sterol binding"/>
    <property type="evidence" value="ECO:0007669"/>
    <property type="project" value="TreeGrafter"/>
</dbReference>
<evidence type="ECO:0000313" key="11">
    <source>
        <dbReference type="Proteomes" id="UP000785679"/>
    </source>
</evidence>
<dbReference type="AlphaFoldDB" id="A0A8J8NYV1"/>
<organism evidence="10 11">
    <name type="scientific">Halteria grandinella</name>
    <dbReference type="NCBI Taxonomy" id="5974"/>
    <lineage>
        <taxon>Eukaryota</taxon>
        <taxon>Sar</taxon>
        <taxon>Alveolata</taxon>
        <taxon>Ciliophora</taxon>
        <taxon>Intramacronucleata</taxon>
        <taxon>Spirotrichea</taxon>
        <taxon>Stichotrichia</taxon>
        <taxon>Sporadotrichida</taxon>
        <taxon>Halteriidae</taxon>
        <taxon>Halteria</taxon>
    </lineage>
</organism>
<dbReference type="Gene3D" id="2.40.160.120">
    <property type="match status" value="1"/>
</dbReference>
<evidence type="ECO:0000256" key="8">
    <source>
        <dbReference type="SAM" id="MobiDB-lite"/>
    </source>
</evidence>
<feature type="region of interest" description="Disordered" evidence="8">
    <location>
        <begin position="145"/>
        <end position="164"/>
    </location>
</feature>
<dbReference type="Gene3D" id="3.30.70.3490">
    <property type="match status" value="1"/>
</dbReference>
<evidence type="ECO:0000259" key="9">
    <source>
        <dbReference type="PROSITE" id="PS50003"/>
    </source>
</evidence>
<dbReference type="FunFam" id="3.30.70.3490:FF:000015">
    <property type="entry name" value="Oxysterol-binding protein"/>
    <property type="match status" value="1"/>
</dbReference>
<dbReference type="EMBL" id="RRYP01003315">
    <property type="protein sequence ID" value="TNV83922.1"/>
    <property type="molecule type" value="Genomic_DNA"/>
</dbReference>
<dbReference type="SMART" id="SM00233">
    <property type="entry name" value="PH"/>
    <property type="match status" value="1"/>
</dbReference>
<feature type="compositionally biased region" description="Polar residues" evidence="8">
    <location>
        <begin position="305"/>
        <end position="321"/>
    </location>
</feature>
<dbReference type="SUPFAM" id="SSF144000">
    <property type="entry name" value="Oxysterol-binding protein-like"/>
    <property type="match status" value="1"/>
</dbReference>